<organism evidence="9 10">
    <name type="scientific">Clostridium omnivorum</name>
    <dbReference type="NCBI Taxonomy" id="1604902"/>
    <lineage>
        <taxon>Bacteria</taxon>
        <taxon>Bacillati</taxon>
        <taxon>Bacillota</taxon>
        <taxon>Clostridia</taxon>
        <taxon>Eubacteriales</taxon>
        <taxon>Clostridiaceae</taxon>
        <taxon>Clostridium</taxon>
    </lineage>
</organism>
<evidence type="ECO:0000256" key="1">
    <source>
        <dbReference type="ARBA" id="ARBA00022490"/>
    </source>
</evidence>
<dbReference type="InterPro" id="IPR003753">
    <property type="entry name" value="Exonuc_VII_L"/>
</dbReference>
<dbReference type="HAMAP" id="MF_00378">
    <property type="entry name" value="Exonuc_7_L"/>
    <property type="match status" value="1"/>
</dbReference>
<dbReference type="InterPro" id="IPR025824">
    <property type="entry name" value="OB-fold_nuc-bd_dom"/>
</dbReference>
<dbReference type="PANTHER" id="PTHR30008">
    <property type="entry name" value="EXODEOXYRIBONUCLEASE 7 LARGE SUBUNIT"/>
    <property type="match status" value="1"/>
</dbReference>
<protein>
    <recommendedName>
        <fullName evidence="5">Exodeoxyribonuclease 7 large subunit</fullName>
        <ecNumber evidence="5">3.1.11.6</ecNumber>
    </recommendedName>
    <alternativeName>
        <fullName evidence="5">Exodeoxyribonuclease VII large subunit</fullName>
        <shortName evidence="5">Exonuclease VII large subunit</shortName>
    </alternativeName>
</protein>
<dbReference type="Pfam" id="PF02601">
    <property type="entry name" value="Exonuc_VII_L"/>
    <property type="match status" value="1"/>
</dbReference>
<name>A0ABQ5NB65_9CLOT</name>
<evidence type="ECO:0000313" key="9">
    <source>
        <dbReference type="EMBL" id="GLC32434.1"/>
    </source>
</evidence>
<dbReference type="InterPro" id="IPR020579">
    <property type="entry name" value="Exonuc_VII_lsu_C"/>
</dbReference>
<keyword evidence="1 5" id="KW-0963">Cytoplasm</keyword>
<evidence type="ECO:0000259" key="8">
    <source>
        <dbReference type="Pfam" id="PF13742"/>
    </source>
</evidence>
<gene>
    <name evidence="5 9" type="primary">xseA</name>
    <name evidence="9" type="ORF">bsdE14_38440</name>
</gene>
<accession>A0ABQ5NB65</accession>
<evidence type="ECO:0000259" key="7">
    <source>
        <dbReference type="Pfam" id="PF02601"/>
    </source>
</evidence>
<comment type="function">
    <text evidence="5">Bidirectionally degrades single-stranded DNA into large acid-insoluble oligonucleotides, which are then degraded further into small acid-soluble oligonucleotides.</text>
</comment>
<keyword evidence="2 5" id="KW-0540">Nuclease</keyword>
<evidence type="ECO:0000313" key="10">
    <source>
        <dbReference type="Proteomes" id="UP001208567"/>
    </source>
</evidence>
<keyword evidence="3 5" id="KW-0378">Hydrolase</keyword>
<feature type="domain" description="Exonuclease VII large subunit C-terminal" evidence="7">
    <location>
        <begin position="124"/>
        <end position="342"/>
    </location>
</feature>
<comment type="caution">
    <text evidence="9">The sequence shown here is derived from an EMBL/GenBank/DDBJ whole genome shotgun (WGS) entry which is preliminary data.</text>
</comment>
<comment type="catalytic activity">
    <reaction evidence="5 6">
        <text>Exonucleolytic cleavage in either 5'- to 3'- or 3'- to 5'-direction to yield nucleoside 5'-phosphates.</text>
        <dbReference type="EC" id="3.1.11.6"/>
    </reaction>
</comment>
<dbReference type="EMBL" id="BRXR01000001">
    <property type="protein sequence ID" value="GLC32434.1"/>
    <property type="molecule type" value="Genomic_DNA"/>
</dbReference>
<dbReference type="Proteomes" id="UP001208567">
    <property type="component" value="Unassembled WGS sequence"/>
</dbReference>
<dbReference type="NCBIfam" id="TIGR00237">
    <property type="entry name" value="xseA"/>
    <property type="match status" value="1"/>
</dbReference>
<comment type="similarity">
    <text evidence="5 6">Belongs to the XseA family.</text>
</comment>
<evidence type="ECO:0000256" key="3">
    <source>
        <dbReference type="ARBA" id="ARBA00022801"/>
    </source>
</evidence>
<evidence type="ECO:0000256" key="2">
    <source>
        <dbReference type="ARBA" id="ARBA00022722"/>
    </source>
</evidence>
<keyword evidence="4 5" id="KW-0269">Exonuclease</keyword>
<evidence type="ECO:0000256" key="6">
    <source>
        <dbReference type="RuleBase" id="RU004355"/>
    </source>
</evidence>
<comment type="subcellular location">
    <subcellularLocation>
        <location evidence="5 6">Cytoplasm</location>
    </subcellularLocation>
</comment>
<feature type="domain" description="OB-fold nucleic acid binding" evidence="8">
    <location>
        <begin position="6"/>
        <end position="100"/>
    </location>
</feature>
<keyword evidence="10" id="KW-1185">Reference proteome</keyword>
<dbReference type="RefSeq" id="WP_264851740.1">
    <property type="nucleotide sequence ID" value="NZ_BRXR01000001.1"/>
</dbReference>
<dbReference type="EC" id="3.1.11.6" evidence="5"/>
<dbReference type="PANTHER" id="PTHR30008:SF0">
    <property type="entry name" value="EXODEOXYRIBONUCLEASE 7 LARGE SUBUNIT"/>
    <property type="match status" value="1"/>
</dbReference>
<evidence type="ECO:0000256" key="5">
    <source>
        <dbReference type="HAMAP-Rule" id="MF_00378"/>
    </source>
</evidence>
<dbReference type="CDD" id="cd04489">
    <property type="entry name" value="ExoVII_LU_OBF"/>
    <property type="match status" value="1"/>
</dbReference>
<evidence type="ECO:0000256" key="4">
    <source>
        <dbReference type="ARBA" id="ARBA00022839"/>
    </source>
</evidence>
<sequence>MHIKTLTVSALNNYVKKILDSDFILSNISVKGELSNFKHHSSGHLYFSLKDDYSKINCIMFRSQASQLKFMPENGMKVVLKGRISVYEKDGTYQMYCTDMVQEGLGELYLKFQQLKDMLEREGLFDLDHKRPIPKYPRRIGVITSPTGAAVRDIINVASRRNKGVDILLYPALVQGENSSEDLIRGINALNKCEDIDVIILARGGGSIEELWSFNDEKLAYAVYNSKKPVITGVGHETDFTIVDFVSDRRAPTPSAAAELAVPNTAETLLNINGYKKLLISSLSRLIQDEKSKINFLYKSLQVNSPQNYVINQYNYIDKLNNTLYHNTKLKLSINKEYLSKLYEILQSKNPLNILNRGYAVIEDLDENVISEVERLKQQEQVKVILKDGNIRLKISEIDAKSGK</sequence>
<reference evidence="9 10" key="1">
    <citation type="journal article" date="2024" name="Int. J. Syst. Evol. Microbiol.">
        <title>Clostridium omnivorum sp. nov., isolated from anoxic soil under the treatment of reductive soil disinfestation.</title>
        <authorList>
            <person name="Ueki A."/>
            <person name="Tonouchi A."/>
            <person name="Kaku N."/>
            <person name="Honma S."/>
            <person name="Ueki K."/>
        </authorList>
    </citation>
    <scope>NUCLEOTIDE SEQUENCE [LARGE SCALE GENOMIC DNA]</scope>
    <source>
        <strain evidence="9 10">E14</strain>
    </source>
</reference>
<dbReference type="Pfam" id="PF13742">
    <property type="entry name" value="tRNA_anti_2"/>
    <property type="match status" value="1"/>
</dbReference>
<proteinExistence type="inferred from homology"/>
<comment type="subunit">
    <text evidence="5">Heterooligomer composed of large and small subunits.</text>
</comment>